<dbReference type="InterPro" id="IPR038986">
    <property type="entry name" value="Clr2"/>
</dbReference>
<accession>A0A9P6VUM5</accession>
<dbReference type="Proteomes" id="UP000777482">
    <property type="component" value="Unassembled WGS sequence"/>
</dbReference>
<organism evidence="2 3">
    <name type="scientific">Rhodotorula mucilaginosa</name>
    <name type="common">Yeast</name>
    <name type="synonym">Rhodotorula rubra</name>
    <dbReference type="NCBI Taxonomy" id="5537"/>
    <lineage>
        <taxon>Eukaryota</taxon>
        <taxon>Fungi</taxon>
        <taxon>Dikarya</taxon>
        <taxon>Basidiomycota</taxon>
        <taxon>Pucciniomycotina</taxon>
        <taxon>Microbotryomycetes</taxon>
        <taxon>Sporidiobolales</taxon>
        <taxon>Sporidiobolaceae</taxon>
        <taxon>Rhodotorula</taxon>
    </lineage>
</organism>
<protein>
    <submittedName>
        <fullName evidence="2">Uncharacterized protein</fullName>
    </submittedName>
</protein>
<feature type="compositionally biased region" description="Low complexity" evidence="1">
    <location>
        <begin position="1"/>
        <end position="19"/>
    </location>
</feature>
<evidence type="ECO:0000313" key="3">
    <source>
        <dbReference type="Proteomes" id="UP000777482"/>
    </source>
</evidence>
<dbReference type="OrthoDB" id="438224at2759"/>
<feature type="compositionally biased region" description="Basic residues" evidence="1">
    <location>
        <begin position="93"/>
        <end position="112"/>
    </location>
</feature>
<dbReference type="GO" id="GO:0033553">
    <property type="term" value="C:rDNA heterochromatin"/>
    <property type="evidence" value="ECO:0007669"/>
    <property type="project" value="TreeGrafter"/>
</dbReference>
<dbReference type="GO" id="GO:0070824">
    <property type="term" value="C:SHREC complex"/>
    <property type="evidence" value="ECO:0007669"/>
    <property type="project" value="InterPro"/>
</dbReference>
<dbReference type="AlphaFoldDB" id="A0A9P6VUM5"/>
<dbReference type="GO" id="GO:0031934">
    <property type="term" value="C:mating-type region heterochromatin"/>
    <property type="evidence" value="ECO:0007669"/>
    <property type="project" value="TreeGrafter"/>
</dbReference>
<evidence type="ECO:0000313" key="2">
    <source>
        <dbReference type="EMBL" id="KAG0654309.1"/>
    </source>
</evidence>
<sequence length="630" mass="67175">MSGAASTTTAAPAPASGPTPRKRRAVDDSSESANAAAGTIHEGAAQTGAGTTTATGSAATSADIAPPPAKRGRGRGRARAGEAPSRSTATRARGGRGRGRGRGRGGRGRARGRARDDDDDDDDEMDFSADEGDSSEDSSTSSDPDESYSPAPTRTASGRRTRPTTKAYDMQRSSGSATPRRESPAPTPAAANATAASIPATLVQWDDEYAQKMKPAGVREIEKSSIISRQQLDQDLAVPALVRLGELVWVRVPLGPPPAGALANAQLSRWPGIVRSRSVAVRNGVSEQLYRVELLGMSALDTLEGVRGENVTPWLGYIPSNTAYLDEKQLDRVIGDVTAAKKRWATIQSEGWLGVAVSFHRAHRIAKAYAAMQIRPIPRLVVGSHLAAKPDGPSDDLASLERRDAQSRYLSYSHVLCGPEVVHVGDFVRLQPNAQIAASARRSIENPDALPTSLVMRIGAIYRGNNRSPLMARGLMLELVPARPDDRTYDRSLYQLPPDVRIALPAPLPGHKWKLVRESGMPNTSGSVHEFETNVLFDSAIAGRLYPIPLDAPAHQDPKELPLSLREALTVKKATPGMGEEGMKALSLMLAGMTTGERTACFKTSTYLAGDRTFQLTAAEEQALLGEPTK</sequence>
<feature type="compositionally biased region" description="Acidic residues" evidence="1">
    <location>
        <begin position="117"/>
        <end position="136"/>
    </location>
</feature>
<gene>
    <name evidence="2" type="ORF">C6P46_001800</name>
</gene>
<keyword evidence="3" id="KW-1185">Reference proteome</keyword>
<name>A0A9P6VUM5_RHOMI</name>
<feature type="region of interest" description="Disordered" evidence="1">
    <location>
        <begin position="1"/>
        <end position="194"/>
    </location>
</feature>
<evidence type="ECO:0000256" key="1">
    <source>
        <dbReference type="SAM" id="MobiDB-lite"/>
    </source>
</evidence>
<dbReference type="PANTHER" id="PTHR38046:SF1">
    <property type="entry name" value="CRYPTIC LOCI REGULATOR 2"/>
    <property type="match status" value="1"/>
</dbReference>
<dbReference type="GO" id="GO:0030466">
    <property type="term" value="P:silent mating-type cassette heterochromatin formation"/>
    <property type="evidence" value="ECO:0007669"/>
    <property type="project" value="TreeGrafter"/>
</dbReference>
<feature type="compositionally biased region" description="Low complexity" evidence="1">
    <location>
        <begin position="43"/>
        <end position="62"/>
    </location>
</feature>
<comment type="caution">
    <text evidence="2">The sequence shown here is derived from an EMBL/GenBank/DDBJ whole genome shotgun (WGS) entry which is preliminary data.</text>
</comment>
<reference evidence="2 3" key="1">
    <citation type="submission" date="2020-11" db="EMBL/GenBank/DDBJ databases">
        <title>Kefir isolates.</title>
        <authorList>
            <person name="Marcisauskas S."/>
            <person name="Kim Y."/>
            <person name="Blasche S."/>
        </authorList>
    </citation>
    <scope>NUCLEOTIDE SEQUENCE [LARGE SCALE GENOMIC DNA]</scope>
    <source>
        <strain evidence="2 3">KR</strain>
    </source>
</reference>
<dbReference type="PANTHER" id="PTHR38046">
    <property type="entry name" value="CRYPTIC LOCI REGULATOR 2"/>
    <property type="match status" value="1"/>
</dbReference>
<dbReference type="EMBL" id="PUHQ01000153">
    <property type="protein sequence ID" value="KAG0654309.1"/>
    <property type="molecule type" value="Genomic_DNA"/>
</dbReference>
<proteinExistence type="predicted"/>